<dbReference type="AlphaFoldDB" id="A0A2A9NLE3"/>
<name>A0A2A9NLE3_9AGAR</name>
<gene>
    <name evidence="1" type="ORF">AMATHDRAFT_149663</name>
</gene>
<feature type="non-terminal residue" evidence="1">
    <location>
        <position position="1"/>
    </location>
</feature>
<dbReference type="Proteomes" id="UP000242287">
    <property type="component" value="Unassembled WGS sequence"/>
</dbReference>
<keyword evidence="2" id="KW-1185">Reference proteome</keyword>
<dbReference type="OrthoDB" id="3184970at2759"/>
<evidence type="ECO:0000313" key="2">
    <source>
        <dbReference type="Proteomes" id="UP000242287"/>
    </source>
</evidence>
<sequence>VCMTETAEVLHLLLGFMHRQRQPDLFGYGSDVVMSLAEAAEKYVVYSAMEICRLHMFRLANTHPKEVFVYASKHNYSELLDKTAPMTLTWDAKTAYKRLCDRIFAIWVNTSMCSIHLL</sequence>
<accession>A0A2A9NLE3</accession>
<reference evidence="1 2" key="1">
    <citation type="submission" date="2014-02" db="EMBL/GenBank/DDBJ databases">
        <title>Transposable element dynamics among asymbiotic and ectomycorrhizal Amanita fungi.</title>
        <authorList>
            <consortium name="DOE Joint Genome Institute"/>
            <person name="Hess J."/>
            <person name="Skrede I."/>
            <person name="Wolfe B."/>
            <person name="LaButti K."/>
            <person name="Ohm R.A."/>
            <person name="Grigoriev I.V."/>
            <person name="Pringle A."/>
        </authorList>
    </citation>
    <scope>NUCLEOTIDE SEQUENCE [LARGE SCALE GENOMIC DNA]</scope>
    <source>
        <strain evidence="1 2">SKay4041</strain>
    </source>
</reference>
<dbReference type="EMBL" id="KZ302058">
    <property type="protein sequence ID" value="PFH48566.1"/>
    <property type="molecule type" value="Genomic_DNA"/>
</dbReference>
<evidence type="ECO:0000313" key="1">
    <source>
        <dbReference type="EMBL" id="PFH48566.1"/>
    </source>
</evidence>
<organism evidence="1 2">
    <name type="scientific">Amanita thiersii Skay4041</name>
    <dbReference type="NCBI Taxonomy" id="703135"/>
    <lineage>
        <taxon>Eukaryota</taxon>
        <taxon>Fungi</taxon>
        <taxon>Dikarya</taxon>
        <taxon>Basidiomycota</taxon>
        <taxon>Agaricomycotina</taxon>
        <taxon>Agaricomycetes</taxon>
        <taxon>Agaricomycetidae</taxon>
        <taxon>Agaricales</taxon>
        <taxon>Pluteineae</taxon>
        <taxon>Amanitaceae</taxon>
        <taxon>Amanita</taxon>
    </lineage>
</organism>
<protein>
    <recommendedName>
        <fullName evidence="3">BTB domain-containing protein</fullName>
    </recommendedName>
</protein>
<evidence type="ECO:0008006" key="3">
    <source>
        <dbReference type="Google" id="ProtNLM"/>
    </source>
</evidence>
<proteinExistence type="predicted"/>